<keyword evidence="2" id="KW-1185">Reference proteome</keyword>
<evidence type="ECO:0000313" key="2">
    <source>
        <dbReference type="Proteomes" id="UP000822688"/>
    </source>
</evidence>
<accession>A0A8T0J743</accession>
<gene>
    <name evidence="1" type="ORF">KC19_1G126600</name>
</gene>
<comment type="caution">
    <text evidence="1">The sequence shown here is derived from an EMBL/GenBank/DDBJ whole genome shotgun (WGS) entry which is preliminary data.</text>
</comment>
<name>A0A8T0J743_CERPU</name>
<reference evidence="1" key="1">
    <citation type="submission" date="2020-06" db="EMBL/GenBank/DDBJ databases">
        <title>WGS assembly of Ceratodon purpureus strain R40.</title>
        <authorList>
            <person name="Carey S.B."/>
            <person name="Jenkins J."/>
            <person name="Shu S."/>
            <person name="Lovell J.T."/>
            <person name="Sreedasyam A."/>
            <person name="Maumus F."/>
            <person name="Tiley G.P."/>
            <person name="Fernandez-Pozo N."/>
            <person name="Barry K."/>
            <person name="Chen C."/>
            <person name="Wang M."/>
            <person name="Lipzen A."/>
            <person name="Daum C."/>
            <person name="Saski C.A."/>
            <person name="Payton A.C."/>
            <person name="Mcbreen J.C."/>
            <person name="Conrad R.E."/>
            <person name="Kollar L.M."/>
            <person name="Olsson S."/>
            <person name="Huttunen S."/>
            <person name="Landis J.B."/>
            <person name="Wickett N.J."/>
            <person name="Johnson M.G."/>
            <person name="Rensing S.A."/>
            <person name="Grimwood J."/>
            <person name="Schmutz J."/>
            <person name="Mcdaniel S.F."/>
        </authorList>
    </citation>
    <scope>NUCLEOTIDE SEQUENCE</scope>
    <source>
        <strain evidence="1">R40</strain>
    </source>
</reference>
<organism evidence="1 2">
    <name type="scientific">Ceratodon purpureus</name>
    <name type="common">Fire moss</name>
    <name type="synonym">Dicranum purpureum</name>
    <dbReference type="NCBI Taxonomy" id="3225"/>
    <lineage>
        <taxon>Eukaryota</taxon>
        <taxon>Viridiplantae</taxon>
        <taxon>Streptophyta</taxon>
        <taxon>Embryophyta</taxon>
        <taxon>Bryophyta</taxon>
        <taxon>Bryophytina</taxon>
        <taxon>Bryopsida</taxon>
        <taxon>Dicranidae</taxon>
        <taxon>Pseudoditrichales</taxon>
        <taxon>Ditrichaceae</taxon>
        <taxon>Ceratodon</taxon>
    </lineage>
</organism>
<evidence type="ECO:0000313" key="1">
    <source>
        <dbReference type="EMBL" id="KAG0590789.1"/>
    </source>
</evidence>
<proteinExistence type="predicted"/>
<dbReference type="Proteomes" id="UP000822688">
    <property type="component" value="Chromosome 1"/>
</dbReference>
<sequence>MALIHMMAEGLHYFLQCDAGVGDDLKIPRKALNIKLCHRLRDEHLLFSWSGSGRKVRSASLLRCDHLHYLDEILDRITRVSLSRFLIRHAHLTSSRSYSQTLGLYIPEV</sequence>
<dbReference type="AlphaFoldDB" id="A0A8T0J743"/>
<protein>
    <submittedName>
        <fullName evidence="1">Uncharacterized protein</fullName>
    </submittedName>
</protein>
<dbReference type="EMBL" id="CM026421">
    <property type="protein sequence ID" value="KAG0590789.1"/>
    <property type="molecule type" value="Genomic_DNA"/>
</dbReference>